<dbReference type="InterPro" id="IPR001683">
    <property type="entry name" value="PX_dom"/>
</dbReference>
<dbReference type="Proteomes" id="UP001194580">
    <property type="component" value="Unassembled WGS sequence"/>
</dbReference>
<feature type="domain" description="PX" evidence="2">
    <location>
        <begin position="55"/>
        <end position="130"/>
    </location>
</feature>
<dbReference type="Pfam" id="PF00787">
    <property type="entry name" value="PX"/>
    <property type="match status" value="1"/>
</dbReference>
<dbReference type="SUPFAM" id="SSF64268">
    <property type="entry name" value="PX domain"/>
    <property type="match status" value="1"/>
</dbReference>
<feature type="region of interest" description="Disordered" evidence="1">
    <location>
        <begin position="467"/>
        <end position="530"/>
    </location>
</feature>
<comment type="caution">
    <text evidence="3">The sequence shown here is derived from an EMBL/GenBank/DDBJ whole genome shotgun (WGS) entry which is preliminary data.</text>
</comment>
<feature type="compositionally biased region" description="Low complexity" evidence="1">
    <location>
        <begin position="219"/>
        <end position="231"/>
    </location>
</feature>
<evidence type="ECO:0000259" key="2">
    <source>
        <dbReference type="Pfam" id="PF00787"/>
    </source>
</evidence>
<dbReference type="GO" id="GO:0035091">
    <property type="term" value="F:phosphatidylinositol binding"/>
    <property type="evidence" value="ECO:0007669"/>
    <property type="project" value="InterPro"/>
</dbReference>
<feature type="region of interest" description="Disordered" evidence="1">
    <location>
        <begin position="183"/>
        <end position="299"/>
    </location>
</feature>
<feature type="compositionally biased region" description="Low complexity" evidence="1">
    <location>
        <begin position="520"/>
        <end position="529"/>
    </location>
</feature>
<protein>
    <recommendedName>
        <fullName evidence="2">PX domain-containing protein</fullName>
    </recommendedName>
</protein>
<dbReference type="Gene3D" id="3.30.1520.10">
    <property type="entry name" value="Phox-like domain"/>
    <property type="match status" value="1"/>
</dbReference>
<evidence type="ECO:0000313" key="3">
    <source>
        <dbReference type="EMBL" id="KAG0277051.1"/>
    </source>
</evidence>
<proteinExistence type="predicted"/>
<dbReference type="EMBL" id="JAAAIL010000309">
    <property type="protein sequence ID" value="KAG0277051.1"/>
    <property type="molecule type" value="Genomic_DNA"/>
</dbReference>
<accession>A0AAD4DG95</accession>
<dbReference type="InterPro" id="IPR036871">
    <property type="entry name" value="PX_dom_sf"/>
</dbReference>
<gene>
    <name evidence="3" type="ORF">BGZ95_006602</name>
</gene>
<reference evidence="3" key="1">
    <citation type="journal article" date="2020" name="Fungal Divers.">
        <title>Resolving the Mortierellaceae phylogeny through synthesis of multi-gene phylogenetics and phylogenomics.</title>
        <authorList>
            <person name="Vandepol N."/>
            <person name="Liber J."/>
            <person name="Desiro A."/>
            <person name="Na H."/>
            <person name="Kennedy M."/>
            <person name="Barry K."/>
            <person name="Grigoriev I.V."/>
            <person name="Miller A.N."/>
            <person name="O'Donnell K."/>
            <person name="Stajich J.E."/>
            <person name="Bonito G."/>
        </authorList>
    </citation>
    <scope>NUCLEOTIDE SEQUENCE</scope>
    <source>
        <strain evidence="3">NRRL 28262</strain>
    </source>
</reference>
<feature type="compositionally biased region" description="Polar residues" evidence="1">
    <location>
        <begin position="467"/>
        <end position="485"/>
    </location>
</feature>
<keyword evidence="4" id="KW-1185">Reference proteome</keyword>
<evidence type="ECO:0000313" key="4">
    <source>
        <dbReference type="Proteomes" id="UP001194580"/>
    </source>
</evidence>
<feature type="compositionally biased region" description="Polar residues" evidence="1">
    <location>
        <begin position="279"/>
        <end position="288"/>
    </location>
</feature>
<dbReference type="AlphaFoldDB" id="A0AAD4DG95"/>
<name>A0AAD4DG95_9FUNG</name>
<evidence type="ECO:0000256" key="1">
    <source>
        <dbReference type="SAM" id="MobiDB-lite"/>
    </source>
</evidence>
<dbReference type="SUPFAM" id="SSF54277">
    <property type="entry name" value="CAD &amp; PB1 domains"/>
    <property type="match status" value="1"/>
</dbReference>
<organism evidence="3 4">
    <name type="scientific">Linnemannia exigua</name>
    <dbReference type="NCBI Taxonomy" id="604196"/>
    <lineage>
        <taxon>Eukaryota</taxon>
        <taxon>Fungi</taxon>
        <taxon>Fungi incertae sedis</taxon>
        <taxon>Mucoromycota</taxon>
        <taxon>Mortierellomycotina</taxon>
        <taxon>Mortierellomycetes</taxon>
        <taxon>Mortierellales</taxon>
        <taxon>Mortierellaceae</taxon>
        <taxon>Linnemannia</taxon>
    </lineage>
</organism>
<feature type="compositionally biased region" description="Low complexity" evidence="1">
    <location>
        <begin position="193"/>
        <end position="210"/>
    </location>
</feature>
<feature type="compositionally biased region" description="Low complexity" evidence="1">
    <location>
        <begin position="263"/>
        <end position="278"/>
    </location>
</feature>
<sequence>MASSYSSAKLAPPVAGTTVVAFELGPDKKQYWYTIQVLPFPMTIPGSDAPPVPRRSYSIYRRIEDIVDFAGRLEQEFPWLKTYTDGSQTQSDPAFIADGSQRKQELDTYLRRLFTLGSIISQCRLVSEFFGIWKTDLKFHLSQADQDPLALHSVVPRRPLSVLSPVASRVAFELRHDYASSIQDNDRRHSTASSPLWSPESPSLLSSVSSSDHEDSDGGSDFSGGSAESDSVILDKFPPPPHFTIKKATSMQNLRPSLRGFEPCSSSPLSPSYESSTSQQAPSVVSTHTPHHQHTPARSFGEGTIQSELGQLGSFPPRATSLQGTQLRRTSLQHHEIRPRWAIQDHARSHSSAGGYNSNLASALRMNSKNSAYVSTSPLSTSPPLTSSSTQSLAESIEDIAVLLDVASGTPAEAQQQDHHVQETSSLCSLQGKAPMTSTAPLSPKTRAHRKILKAAYSMPSLLTGSMRINTNNMPSSSPLTSPVSQGPPSPTYPVEGHKQRASHTNQKQPASILKHGHSSSKNSSNNNKGFAFNHNVSVHYQPQHPQVQSPALGAGFLAQHPQGFAATFKLVVSTDMIVALQVLEEEEGFVLSVPDLRLRVLNKFRRMNTGIPEDFELMWTGWDGTRVLLKNDEELQRALKASSNNKVTLRCIFF</sequence>